<feature type="region of interest" description="Disordered" evidence="5">
    <location>
        <begin position="852"/>
        <end position="950"/>
    </location>
</feature>
<dbReference type="Proteomes" id="UP000310108">
    <property type="component" value="Unassembled WGS sequence"/>
</dbReference>
<organism evidence="7 8">
    <name type="scientific">Colletotrichum tanaceti</name>
    <dbReference type="NCBI Taxonomy" id="1306861"/>
    <lineage>
        <taxon>Eukaryota</taxon>
        <taxon>Fungi</taxon>
        <taxon>Dikarya</taxon>
        <taxon>Ascomycota</taxon>
        <taxon>Pezizomycotina</taxon>
        <taxon>Sordariomycetes</taxon>
        <taxon>Hypocreomycetidae</taxon>
        <taxon>Glomerellales</taxon>
        <taxon>Glomerellaceae</taxon>
        <taxon>Colletotrichum</taxon>
        <taxon>Colletotrichum destructivum species complex</taxon>
    </lineage>
</organism>
<dbReference type="STRING" id="1306861.A0A4U6XWH2"/>
<gene>
    <name evidence="7" type="primary">CSTLP2</name>
    <name evidence="7" type="ORF">CTA1_4707</name>
</gene>
<dbReference type="GO" id="GO:0000139">
    <property type="term" value="C:Golgi membrane"/>
    <property type="evidence" value="ECO:0007669"/>
    <property type="project" value="InterPro"/>
</dbReference>
<feature type="transmembrane region" description="Helical" evidence="6">
    <location>
        <begin position="43"/>
        <end position="62"/>
    </location>
</feature>
<reference evidence="7 8" key="1">
    <citation type="journal article" date="2019" name="PLoS ONE">
        <title>Comparative genome analysis indicates high evolutionary potential of pathogenicity genes in Colletotrichum tanaceti.</title>
        <authorList>
            <person name="Lelwala R.V."/>
            <person name="Korhonen P.K."/>
            <person name="Young N.D."/>
            <person name="Scott J.B."/>
            <person name="Ades P.A."/>
            <person name="Gasser R.B."/>
            <person name="Taylor P.W.J."/>
        </authorList>
    </citation>
    <scope>NUCLEOTIDE SEQUENCE [LARGE SCALE GENOMIC DNA]</scope>
    <source>
        <strain evidence="7">BRIP57314</strain>
    </source>
</reference>
<feature type="compositionally biased region" description="Low complexity" evidence="5">
    <location>
        <begin position="174"/>
        <end position="186"/>
    </location>
</feature>
<dbReference type="GO" id="GO:0015165">
    <property type="term" value="F:pyrimidine nucleotide-sugar transmembrane transporter activity"/>
    <property type="evidence" value="ECO:0007669"/>
    <property type="project" value="InterPro"/>
</dbReference>
<feature type="compositionally biased region" description="Basic and acidic residues" evidence="5">
    <location>
        <begin position="852"/>
        <end position="881"/>
    </location>
</feature>
<feature type="transmembrane region" description="Helical" evidence="6">
    <location>
        <begin position="242"/>
        <end position="263"/>
    </location>
</feature>
<feature type="compositionally biased region" description="Basic and acidic residues" evidence="5">
    <location>
        <begin position="163"/>
        <end position="172"/>
    </location>
</feature>
<feature type="transmembrane region" description="Helical" evidence="6">
    <location>
        <begin position="216"/>
        <end position="236"/>
    </location>
</feature>
<keyword evidence="2 6" id="KW-0812">Transmembrane</keyword>
<feature type="transmembrane region" description="Helical" evidence="6">
    <location>
        <begin position="394"/>
        <end position="414"/>
    </location>
</feature>
<proteinExistence type="predicted"/>
<evidence type="ECO:0000313" key="7">
    <source>
        <dbReference type="EMBL" id="TKW60281.1"/>
    </source>
</evidence>
<feature type="transmembrane region" description="Helical" evidence="6">
    <location>
        <begin position="300"/>
        <end position="321"/>
    </location>
</feature>
<evidence type="ECO:0000256" key="2">
    <source>
        <dbReference type="ARBA" id="ARBA00022692"/>
    </source>
</evidence>
<feature type="transmembrane region" description="Helical" evidence="6">
    <location>
        <begin position="74"/>
        <end position="94"/>
    </location>
</feature>
<dbReference type="InterPro" id="IPR007271">
    <property type="entry name" value="Nuc_sug_transpt"/>
</dbReference>
<comment type="caution">
    <text evidence="7">The sequence shown here is derived from an EMBL/GenBank/DDBJ whole genome shotgun (WGS) entry which is preliminary data.</text>
</comment>
<feature type="region of interest" description="Disordered" evidence="5">
    <location>
        <begin position="500"/>
        <end position="523"/>
    </location>
</feature>
<dbReference type="PANTHER" id="PTHR10231">
    <property type="entry name" value="NUCLEOTIDE-SUGAR TRANSMEMBRANE TRANSPORTER"/>
    <property type="match status" value="1"/>
</dbReference>
<sequence>MVYDPGLLAQQDKFRFRRSEPPLRESVDKHRELTDRVAIRMSTARLVVINMLRHGSILGFFLKPLGWIPSGPQQAAYAAALGLVAIQVGIGIIMKISQTGGSYSFSPSASVTISEFFKMILSTIFFYNECKRRVADGIRPSVRGGGTGYSSLATSELPMNERSSLDEKREEEGLSGSASSSSNSNVVEKHTGPLQPLDLRTYWSYIRGEVTRDVRYGFCNLALFYVLINNSIFVSYKMADPGTIQLTKSGVTFITALVMIATLNTKISKIQWIAILMQICGLSVTQYNPQTGTTYPFSTYFILLFQVFLSASSGVYNQALLKTDDSSLHADNMILYGAGAAMNLLCHLVIKALKADEPGFFEGYNSFGAIMVIVSNVFIGLAITAVYKYADAVIKCFATAVATGILLYVSPLLFGTKLSFLVLPGTVVVFVASWLYMDNPPPKDPNPPTANEPLKMSLFNKMAAVAKKFNKMFLAVATFITVLIVAFLTMSEAKMPDFAKDGGSASPAPAGPKPVTGTESKVESPFKNTMAMIRWNSARPERIPTLQKYEPFFHSLHISMPNMLQGEDPEYHNLTHDQFPGTFTVYKQVARTMKLILDTAPEIDGLMYYHFDAWIDPLAWSGMNPYNIHFPSIIDTAPPSHGGPEFMCLTDIKYYNWWGWGQDFHRTSMAASAVVDNFDLDYKIRRDEWCVGWSDIYYIPRRFFADYIFLSEIFAGFGVFHEVAIPTIVHIIDQSRRRNPYRSIIDRLSDCWGNCCSSNPKIRDVLGARCGHRLNYLEEGPTNAFYDKLEAQAALLGQPLNSTKYAMTSSDAAHLFDSAALASINNGEAKRITPVNDDALEDDERADKLATEKAKQEKEMLKNEHAPVDKTEKLGDPKADPAKVTPSPSPSDEKAAKPKDVKGGAKKGEVKKEGDKRVDPNDALRESYRDADVKRRLQREDVAAIGGQGY</sequence>
<dbReference type="AlphaFoldDB" id="A0A4U6XWH2"/>
<evidence type="ECO:0000256" key="1">
    <source>
        <dbReference type="ARBA" id="ARBA00004141"/>
    </source>
</evidence>
<keyword evidence="8" id="KW-1185">Reference proteome</keyword>
<evidence type="ECO:0000313" key="8">
    <source>
        <dbReference type="Proteomes" id="UP000310108"/>
    </source>
</evidence>
<feature type="transmembrane region" description="Helical" evidence="6">
    <location>
        <begin position="472"/>
        <end position="490"/>
    </location>
</feature>
<evidence type="ECO:0000256" key="3">
    <source>
        <dbReference type="ARBA" id="ARBA00022989"/>
    </source>
</evidence>
<keyword evidence="3 6" id="KW-1133">Transmembrane helix</keyword>
<feature type="region of interest" description="Disordered" evidence="5">
    <location>
        <begin position="146"/>
        <end position="190"/>
    </location>
</feature>
<feature type="transmembrane region" description="Helical" evidence="6">
    <location>
        <begin position="270"/>
        <end position="288"/>
    </location>
</feature>
<feature type="transmembrane region" description="Helical" evidence="6">
    <location>
        <begin position="333"/>
        <end position="353"/>
    </location>
</feature>
<evidence type="ECO:0000256" key="5">
    <source>
        <dbReference type="SAM" id="MobiDB-lite"/>
    </source>
</evidence>
<evidence type="ECO:0000256" key="4">
    <source>
        <dbReference type="ARBA" id="ARBA00023136"/>
    </source>
</evidence>
<feature type="compositionally biased region" description="Basic and acidic residues" evidence="5">
    <location>
        <begin position="891"/>
        <end position="942"/>
    </location>
</feature>
<dbReference type="EMBL" id="PJEX01000001">
    <property type="protein sequence ID" value="TKW60281.1"/>
    <property type="molecule type" value="Genomic_DNA"/>
</dbReference>
<name>A0A4U6XWH2_9PEZI</name>
<feature type="transmembrane region" description="Helical" evidence="6">
    <location>
        <begin position="365"/>
        <end position="387"/>
    </location>
</feature>
<protein>
    <submittedName>
        <fullName evidence="7">CMP-sialic acid transporter 2</fullName>
    </submittedName>
</protein>
<evidence type="ECO:0000256" key="6">
    <source>
        <dbReference type="SAM" id="Phobius"/>
    </source>
</evidence>
<dbReference type="Pfam" id="PF04142">
    <property type="entry name" value="Nuc_sug_transp"/>
    <property type="match status" value="1"/>
</dbReference>
<dbReference type="NCBIfam" id="TIGR00803">
    <property type="entry name" value="nst"/>
    <property type="match status" value="1"/>
</dbReference>
<feature type="transmembrane region" description="Helical" evidence="6">
    <location>
        <begin position="420"/>
        <end position="437"/>
    </location>
</feature>
<accession>A0A4U6XWH2</accession>
<keyword evidence="4 6" id="KW-0472">Membrane</keyword>
<comment type="subcellular location">
    <subcellularLocation>
        <location evidence="1">Membrane</location>
        <topology evidence="1">Multi-pass membrane protein</topology>
    </subcellularLocation>
</comment>